<comment type="caution">
    <text evidence="2">The sequence shown here is derived from an EMBL/GenBank/DDBJ whole genome shotgun (WGS) entry which is preliminary data.</text>
</comment>
<accession>A0A6N7XTM6</accession>
<protein>
    <submittedName>
        <fullName evidence="2">Stage III sporulation protein AF</fullName>
    </submittedName>
</protein>
<dbReference type="InterPro" id="IPR014245">
    <property type="entry name" value="Spore_III_AF"/>
</dbReference>
<evidence type="ECO:0000313" key="2">
    <source>
        <dbReference type="EMBL" id="MST99893.1"/>
    </source>
</evidence>
<organism evidence="2 3">
    <name type="scientific">Tissierella pigra</name>
    <dbReference type="NCBI Taxonomy" id="2607614"/>
    <lineage>
        <taxon>Bacteria</taxon>
        <taxon>Bacillati</taxon>
        <taxon>Bacillota</taxon>
        <taxon>Tissierellia</taxon>
        <taxon>Tissierellales</taxon>
        <taxon>Tissierellaceae</taxon>
        <taxon>Tissierella</taxon>
    </lineage>
</organism>
<keyword evidence="1" id="KW-0812">Transmembrane</keyword>
<dbReference type="RefSeq" id="WP_154437928.1">
    <property type="nucleotide sequence ID" value="NZ_JAHLPJ010000001.1"/>
</dbReference>
<dbReference type="AlphaFoldDB" id="A0A6N7XTM6"/>
<feature type="transmembrane region" description="Helical" evidence="1">
    <location>
        <begin position="6"/>
        <end position="24"/>
    </location>
</feature>
<keyword evidence="1" id="KW-1133">Transmembrane helix</keyword>
<evidence type="ECO:0000313" key="3">
    <source>
        <dbReference type="Proteomes" id="UP000469523"/>
    </source>
</evidence>
<keyword evidence="3" id="KW-1185">Reference proteome</keyword>
<sequence>MNIITFLSSWLKDIVILFILISIAELAMPNGNMKKYINMVIGLLIIFTIVSPFAKLIKMDFNLDKAVFNYSRSSNSNGEPKNNFYAEQEKQIEKVYKEKICREVTALIEDNTDHKVLDIKVDILNTEEHYGEIDNLNIILGNKENSSKDKISIDNIVPVEINKNQNHKKTSEDDFESLKELIGNSYSVNKDKINIKNNEKRKDE</sequence>
<dbReference type="EMBL" id="VUNQ01000001">
    <property type="protein sequence ID" value="MST99893.1"/>
    <property type="molecule type" value="Genomic_DNA"/>
</dbReference>
<dbReference type="Pfam" id="PF09581">
    <property type="entry name" value="Spore_III_AF"/>
    <property type="match status" value="1"/>
</dbReference>
<evidence type="ECO:0000256" key="1">
    <source>
        <dbReference type="SAM" id="Phobius"/>
    </source>
</evidence>
<dbReference type="NCBIfam" id="TIGR02896">
    <property type="entry name" value="spore_III_AF"/>
    <property type="match status" value="1"/>
</dbReference>
<proteinExistence type="predicted"/>
<keyword evidence="1" id="KW-0472">Membrane</keyword>
<name>A0A6N7XTM6_9FIRM</name>
<dbReference type="Proteomes" id="UP000469523">
    <property type="component" value="Unassembled WGS sequence"/>
</dbReference>
<reference evidence="2 3" key="1">
    <citation type="submission" date="2019-09" db="EMBL/GenBank/DDBJ databases">
        <title>In-depth cultivation of the pig gut microbiome towards novel bacterial diversity and tailored functional studies.</title>
        <authorList>
            <person name="Wylensek D."/>
            <person name="Hitch T.C.A."/>
            <person name="Clavel T."/>
        </authorList>
    </citation>
    <scope>NUCLEOTIDE SEQUENCE [LARGE SCALE GENOMIC DNA]</scope>
    <source>
        <strain evidence="2 3">WCA3-693-APC-4?</strain>
    </source>
</reference>
<gene>
    <name evidence="2" type="primary">spoIIIAF</name>
    <name evidence="2" type="ORF">FYJ83_00245</name>
</gene>
<feature type="transmembrane region" description="Helical" evidence="1">
    <location>
        <begin position="36"/>
        <end position="54"/>
    </location>
</feature>